<name>A0A366CYJ2_9GAMM</name>
<accession>A0A366CYJ2</accession>
<feature type="coiled-coil region" evidence="1">
    <location>
        <begin position="164"/>
        <end position="191"/>
    </location>
</feature>
<keyword evidence="1" id="KW-0175">Coiled coil</keyword>
<gene>
    <name evidence="3" type="ORF">DFP76_106132</name>
</gene>
<dbReference type="EMBL" id="QNRF01000006">
    <property type="protein sequence ID" value="RBO82304.1"/>
    <property type="molecule type" value="Genomic_DNA"/>
</dbReference>
<comment type="caution">
    <text evidence="3">The sequence shown here is derived from an EMBL/GenBank/DDBJ whole genome shotgun (WGS) entry which is preliminary data.</text>
</comment>
<feature type="transmembrane region" description="Helical" evidence="2">
    <location>
        <begin position="54"/>
        <end position="76"/>
    </location>
</feature>
<keyword evidence="4" id="KW-1185">Reference proteome</keyword>
<proteinExistence type="predicted"/>
<sequence>MKLENVKWNELSFGHVIRLVREIAVIVVFSYLAIRIFSGDLSLDFTKLTASELVSILLAFFSIALSASFFFAATSASNQFYDNISKFNKDTSELLGRLDEQIKHVNSSQKELGNRIDKQYLIQNGADSDEQSDENEEKINEIQAKWQESLNKILDSATIEPGEKQKLESELREKDNELNVLREDQAKIKAKKIFSIKRYLKKKIDAFGLEEASALSPDELLLIITQKSIPPFRRDLEKYGFTDVERPESRHEITKEGKELVSTVVSSMLEDDS</sequence>
<dbReference type="RefSeq" id="WP_113874974.1">
    <property type="nucleotide sequence ID" value="NZ_QNRF01000006.1"/>
</dbReference>
<evidence type="ECO:0000313" key="4">
    <source>
        <dbReference type="Proteomes" id="UP000252086"/>
    </source>
</evidence>
<dbReference type="AlphaFoldDB" id="A0A366CYJ2"/>
<keyword evidence="2" id="KW-0812">Transmembrane</keyword>
<evidence type="ECO:0000256" key="1">
    <source>
        <dbReference type="SAM" id="Coils"/>
    </source>
</evidence>
<protein>
    <submittedName>
        <fullName evidence="3">Uncharacterized protein</fullName>
    </submittedName>
</protein>
<keyword evidence="2" id="KW-1133">Transmembrane helix</keyword>
<reference evidence="3 4" key="1">
    <citation type="submission" date="2018-06" db="EMBL/GenBank/DDBJ databases">
        <title>Genomic Encyclopedia of Type Strains, Phase III (KMG-III): the genomes of soil and plant-associated and newly described type strains.</title>
        <authorList>
            <person name="Whitman W."/>
        </authorList>
    </citation>
    <scope>NUCLEOTIDE SEQUENCE [LARGE SCALE GENOMIC DNA]</scope>
    <source>
        <strain evidence="3 4">CECT 7732</strain>
    </source>
</reference>
<evidence type="ECO:0000313" key="3">
    <source>
        <dbReference type="EMBL" id="RBO82304.1"/>
    </source>
</evidence>
<dbReference type="OrthoDB" id="1524881at2"/>
<organism evidence="3 4">
    <name type="scientific">Marinomonas aquiplantarum</name>
    <dbReference type="NCBI Taxonomy" id="491951"/>
    <lineage>
        <taxon>Bacteria</taxon>
        <taxon>Pseudomonadati</taxon>
        <taxon>Pseudomonadota</taxon>
        <taxon>Gammaproteobacteria</taxon>
        <taxon>Oceanospirillales</taxon>
        <taxon>Oceanospirillaceae</taxon>
        <taxon>Marinomonas</taxon>
    </lineage>
</organism>
<evidence type="ECO:0000256" key="2">
    <source>
        <dbReference type="SAM" id="Phobius"/>
    </source>
</evidence>
<dbReference type="Proteomes" id="UP000252086">
    <property type="component" value="Unassembled WGS sequence"/>
</dbReference>
<feature type="transmembrane region" description="Helical" evidence="2">
    <location>
        <begin position="12"/>
        <end position="34"/>
    </location>
</feature>
<keyword evidence="2" id="KW-0472">Membrane</keyword>